<dbReference type="InterPro" id="IPR051316">
    <property type="entry name" value="Zinc-reg_GTPase_activator"/>
</dbReference>
<dbReference type="PANTHER" id="PTHR13748:SF62">
    <property type="entry name" value="COBW DOMAIN-CONTAINING PROTEIN"/>
    <property type="match status" value="1"/>
</dbReference>
<dbReference type="RefSeq" id="WP_163655674.1">
    <property type="nucleotide sequence ID" value="NZ_JAAGRN010000008.1"/>
</dbReference>
<gene>
    <name evidence="2" type="ORF">G3I67_12020</name>
</gene>
<reference evidence="2" key="1">
    <citation type="submission" date="2020-02" db="EMBL/GenBank/DDBJ databases">
        <authorList>
            <person name="Chen W.-M."/>
        </authorList>
    </citation>
    <scope>NUCLEOTIDE SEQUENCE</scope>
    <source>
        <strain evidence="2">NBD-18</strain>
    </source>
</reference>
<dbReference type="GO" id="GO:0005737">
    <property type="term" value="C:cytoplasm"/>
    <property type="evidence" value="ECO:0007669"/>
    <property type="project" value="TreeGrafter"/>
</dbReference>
<dbReference type="PANTHER" id="PTHR13748">
    <property type="entry name" value="COBW-RELATED"/>
    <property type="match status" value="1"/>
</dbReference>
<dbReference type="Gene3D" id="3.40.50.300">
    <property type="entry name" value="P-loop containing nucleotide triphosphate hydrolases"/>
    <property type="match status" value="1"/>
</dbReference>
<dbReference type="InterPro" id="IPR003495">
    <property type="entry name" value="CobW/HypB/UreG_nucleotide-bd"/>
</dbReference>
<dbReference type="EMBL" id="JAAGRN010000008">
    <property type="protein sequence ID" value="NDY83956.1"/>
    <property type="molecule type" value="Genomic_DNA"/>
</dbReference>
<evidence type="ECO:0000259" key="1">
    <source>
        <dbReference type="Pfam" id="PF02492"/>
    </source>
</evidence>
<dbReference type="SUPFAM" id="SSF52540">
    <property type="entry name" value="P-loop containing nucleoside triphosphate hydrolases"/>
    <property type="match status" value="1"/>
</dbReference>
<dbReference type="AlphaFoldDB" id="A0A6B2QZK7"/>
<evidence type="ECO:0000313" key="2">
    <source>
        <dbReference type="EMBL" id="NDY83956.1"/>
    </source>
</evidence>
<comment type="caution">
    <text evidence="2">The sequence shown here is derived from an EMBL/GenBank/DDBJ whole genome shotgun (WGS) entry which is preliminary data.</text>
</comment>
<proteinExistence type="predicted"/>
<dbReference type="Pfam" id="PF02492">
    <property type="entry name" value="cobW"/>
    <property type="match status" value="1"/>
</dbReference>
<protein>
    <submittedName>
        <fullName evidence="2">GTP-binding protein</fullName>
    </submittedName>
</protein>
<organism evidence="2">
    <name type="scientific">Sheuella amnicola</name>
    <dbReference type="NCBI Taxonomy" id="2707330"/>
    <lineage>
        <taxon>Bacteria</taxon>
        <taxon>Pseudomonadati</taxon>
        <taxon>Pseudomonadota</taxon>
        <taxon>Betaproteobacteria</taxon>
        <taxon>Burkholderiales</taxon>
        <taxon>Alcaligenaceae</taxon>
        <taxon>Sheuella</taxon>
    </lineage>
</organism>
<dbReference type="InterPro" id="IPR027417">
    <property type="entry name" value="P-loop_NTPase"/>
</dbReference>
<name>A0A6B2QZK7_9BURK</name>
<feature type="domain" description="CobW/HypB/UreG nucleotide-binding" evidence="1">
    <location>
        <begin position="13"/>
        <end position="192"/>
    </location>
</feature>
<sequence length="206" mass="22629">MFFATSRQLGRIPVVAITGAPGSGKTTFLNRLLQKPELARTVVLATTGENRTAFEYDRVLYLPATDFISEAGCLCCDMRSALGDTLRDLFLKALAKKVSPIDRVFIETPALDPSQLKFTLRHAPFLGQRYVYRGTFFVLDAVRAINSGLDQQDQDAIAHADRLILAKNDLANTADLNKLEASLRMIRADLAVLGSDRASQVLIPTS</sequence>
<accession>A0A6B2QZK7</accession>